<evidence type="ECO:0000313" key="1">
    <source>
        <dbReference type="EMBL" id="KAK4078002.1"/>
    </source>
</evidence>
<organism evidence="1 2">
    <name type="scientific">Purpureocillium lilacinum</name>
    <name type="common">Paecilomyces lilacinus</name>
    <dbReference type="NCBI Taxonomy" id="33203"/>
    <lineage>
        <taxon>Eukaryota</taxon>
        <taxon>Fungi</taxon>
        <taxon>Dikarya</taxon>
        <taxon>Ascomycota</taxon>
        <taxon>Pezizomycotina</taxon>
        <taxon>Sordariomycetes</taxon>
        <taxon>Hypocreomycetidae</taxon>
        <taxon>Hypocreales</taxon>
        <taxon>Ophiocordycipitaceae</taxon>
        <taxon>Purpureocillium</taxon>
    </lineage>
</organism>
<accession>A0ABR0BHT0</accession>
<evidence type="ECO:0000313" key="2">
    <source>
        <dbReference type="Proteomes" id="UP001287286"/>
    </source>
</evidence>
<dbReference type="Proteomes" id="UP001287286">
    <property type="component" value="Unassembled WGS sequence"/>
</dbReference>
<dbReference type="EMBL" id="JAWRVI010000090">
    <property type="protein sequence ID" value="KAK4078002.1"/>
    <property type="molecule type" value="Genomic_DNA"/>
</dbReference>
<comment type="caution">
    <text evidence="1">The sequence shown here is derived from an EMBL/GenBank/DDBJ whole genome shotgun (WGS) entry which is preliminary data.</text>
</comment>
<keyword evidence="2" id="KW-1185">Reference proteome</keyword>
<proteinExistence type="predicted"/>
<sequence length="270" mass="31186">MESPGDSDATPPPNEPYSPEAIGTILLKFYRFLTTLHYDVADLKVPPPEGWPSITSERCAHFRSDRAIQVLRHLPYFDSKEYIHYKSRIIDYTSLTREFFESPQPRDQWVEISSADGEPVDKLDVVCIAAGHETHGRELFLNVKDGEITEDAVLSAQFDAVDIQLYFQSLQDAYRDLKLIPCPGRITIEAWDVVEREGIICEDQVRTQPQVWGTNLDVQYVRQVYRANGWPHAFQKANVVRAIESLLESMEGRRGEWEQTPEDWDQTVWR</sequence>
<gene>
    <name evidence="1" type="ORF">Purlil1_12153</name>
</gene>
<name>A0ABR0BHT0_PURLI</name>
<protein>
    <submittedName>
        <fullName evidence="1">Uncharacterized protein</fullName>
    </submittedName>
</protein>
<reference evidence="1 2" key="1">
    <citation type="journal article" date="2024" name="Microbiol. Resour. Announc.">
        <title>Genome annotations for the ascomycete fungi Trichoderma harzianum, Trichoderma aggressivum, and Purpureocillium lilacinum.</title>
        <authorList>
            <person name="Beijen E.P.W."/>
            <person name="Ohm R.A."/>
        </authorList>
    </citation>
    <scope>NUCLEOTIDE SEQUENCE [LARGE SCALE GENOMIC DNA]</scope>
    <source>
        <strain evidence="1 2">CBS 150709</strain>
    </source>
</reference>